<dbReference type="GO" id="GO:0071111">
    <property type="term" value="F:cyclic-guanylate-specific phosphodiesterase activity"/>
    <property type="evidence" value="ECO:0007669"/>
    <property type="project" value="InterPro"/>
</dbReference>
<dbReference type="PANTHER" id="PTHR33121">
    <property type="entry name" value="CYCLIC DI-GMP PHOSPHODIESTERASE PDEF"/>
    <property type="match status" value="1"/>
</dbReference>
<evidence type="ECO:0000259" key="1">
    <source>
        <dbReference type="PROSITE" id="PS50883"/>
    </source>
</evidence>
<dbReference type="PROSITE" id="PS50883">
    <property type="entry name" value="EAL"/>
    <property type="match status" value="1"/>
</dbReference>
<proteinExistence type="predicted"/>
<dbReference type="InterPro" id="IPR050706">
    <property type="entry name" value="Cyclic-di-GMP_PDE-like"/>
</dbReference>
<reference evidence="2" key="1">
    <citation type="submission" date="2014-10" db="EMBL/GenBank/DDBJ databases">
        <title>Massilia sp. genome.</title>
        <authorList>
            <person name="Xu B."/>
            <person name="Dai L."/>
            <person name="Huang Z."/>
        </authorList>
    </citation>
    <scope>NUCLEOTIDE SEQUENCE [LARGE SCALE GENOMIC DNA]</scope>
    <source>
        <strain evidence="2">CFS-1</strain>
    </source>
</reference>
<evidence type="ECO:0000313" key="2">
    <source>
        <dbReference type="EMBL" id="RNF28853.1"/>
    </source>
</evidence>
<dbReference type="EMBL" id="JSAB01000285">
    <property type="protein sequence ID" value="RNF28853.1"/>
    <property type="molecule type" value="Genomic_DNA"/>
</dbReference>
<feature type="domain" description="EAL" evidence="1">
    <location>
        <begin position="1"/>
        <end position="101"/>
    </location>
</feature>
<dbReference type="PANTHER" id="PTHR33121:SF70">
    <property type="entry name" value="SIGNALING PROTEIN YKOW"/>
    <property type="match status" value="1"/>
</dbReference>
<accession>A0A422QFW9</accession>
<dbReference type="Gene3D" id="3.20.20.450">
    <property type="entry name" value="EAL domain"/>
    <property type="match status" value="1"/>
</dbReference>
<dbReference type="RefSeq" id="WP_148044102.1">
    <property type="nucleotide sequence ID" value="NZ_JSAB01000285.1"/>
</dbReference>
<dbReference type="CDD" id="cd01948">
    <property type="entry name" value="EAL"/>
    <property type="match status" value="1"/>
</dbReference>
<organism evidence="2 3">
    <name type="scientific">Massilia aurea</name>
    <dbReference type="NCBI Taxonomy" id="373040"/>
    <lineage>
        <taxon>Bacteria</taxon>
        <taxon>Pseudomonadati</taxon>
        <taxon>Pseudomonadota</taxon>
        <taxon>Betaproteobacteria</taxon>
        <taxon>Burkholderiales</taxon>
        <taxon>Oxalobacteraceae</taxon>
        <taxon>Telluria group</taxon>
        <taxon>Massilia</taxon>
    </lineage>
</organism>
<sequence length="105" mass="11322">SIDDFGTGYSSLSALKSFPITRLKIDKSFVADLASCADDQAIALAVISLGHKLDLRVIAEGVETEQQRDFLRANDCDEIQGYLFSRPLPAQALARLLADSHGVVA</sequence>
<dbReference type="Proteomes" id="UP000283254">
    <property type="component" value="Unassembled WGS sequence"/>
</dbReference>
<gene>
    <name evidence="2" type="ORF">NM04_20990</name>
</gene>
<dbReference type="Pfam" id="PF00563">
    <property type="entry name" value="EAL"/>
    <property type="match status" value="1"/>
</dbReference>
<dbReference type="SUPFAM" id="SSF141868">
    <property type="entry name" value="EAL domain-like"/>
    <property type="match status" value="1"/>
</dbReference>
<keyword evidence="3" id="KW-1185">Reference proteome</keyword>
<dbReference type="OrthoDB" id="8759705at2"/>
<dbReference type="AlphaFoldDB" id="A0A422QFW9"/>
<dbReference type="InterPro" id="IPR001633">
    <property type="entry name" value="EAL_dom"/>
</dbReference>
<feature type="non-terminal residue" evidence="2">
    <location>
        <position position="1"/>
    </location>
</feature>
<comment type="caution">
    <text evidence="2">The sequence shown here is derived from an EMBL/GenBank/DDBJ whole genome shotgun (WGS) entry which is preliminary data.</text>
</comment>
<protein>
    <recommendedName>
        <fullName evidence="1">EAL domain-containing protein</fullName>
    </recommendedName>
</protein>
<name>A0A422QFW9_9BURK</name>
<dbReference type="InterPro" id="IPR035919">
    <property type="entry name" value="EAL_sf"/>
</dbReference>
<dbReference type="SMART" id="SM00052">
    <property type="entry name" value="EAL"/>
    <property type="match status" value="1"/>
</dbReference>
<evidence type="ECO:0000313" key="3">
    <source>
        <dbReference type="Proteomes" id="UP000283254"/>
    </source>
</evidence>